<dbReference type="Gene3D" id="3.40.50.2000">
    <property type="entry name" value="Glycogen Phosphorylase B"/>
    <property type="match status" value="2"/>
</dbReference>
<accession>A0A2K4ZID1</accession>
<dbReference type="SUPFAM" id="SSF53756">
    <property type="entry name" value="UDP-Glycosyltransferase/glycogen phosphorylase"/>
    <property type="match status" value="1"/>
</dbReference>
<proteinExistence type="predicted"/>
<keyword evidence="3" id="KW-1185">Reference proteome</keyword>
<reference evidence="2 3" key="1">
    <citation type="submission" date="2018-01" db="EMBL/GenBank/DDBJ databases">
        <authorList>
            <person name="Gaut B.S."/>
            <person name="Morton B.R."/>
            <person name="Clegg M.T."/>
            <person name="Duvall M.R."/>
        </authorList>
    </citation>
    <scope>NUCLEOTIDE SEQUENCE [LARGE SCALE GENOMIC DNA]</scope>
    <source>
        <strain evidence="2">GP69</strain>
    </source>
</reference>
<dbReference type="PANTHER" id="PTHR12526">
    <property type="entry name" value="GLYCOSYLTRANSFERASE"/>
    <property type="match status" value="1"/>
</dbReference>
<dbReference type="RefSeq" id="WP_103240224.1">
    <property type="nucleotide sequence ID" value="NZ_JANJZD010000013.1"/>
</dbReference>
<dbReference type="EMBL" id="OFSM01000014">
    <property type="protein sequence ID" value="SOY30162.1"/>
    <property type="molecule type" value="Genomic_DNA"/>
</dbReference>
<dbReference type="Proteomes" id="UP000236311">
    <property type="component" value="Unassembled WGS sequence"/>
</dbReference>
<name>A0A2K4ZID1_9FIRM</name>
<organism evidence="2 3">
    <name type="scientific">Acetatifactor muris</name>
    <dbReference type="NCBI Taxonomy" id="879566"/>
    <lineage>
        <taxon>Bacteria</taxon>
        <taxon>Bacillati</taxon>
        <taxon>Bacillota</taxon>
        <taxon>Clostridia</taxon>
        <taxon>Lachnospirales</taxon>
        <taxon>Lachnospiraceae</taxon>
        <taxon>Acetatifactor</taxon>
    </lineage>
</organism>
<evidence type="ECO:0000313" key="2">
    <source>
        <dbReference type="EMBL" id="SOY30162.1"/>
    </source>
</evidence>
<gene>
    <name evidence="2" type="primary">tagE</name>
    <name evidence="2" type="ORF">AMURIS_02885</name>
</gene>
<dbReference type="GO" id="GO:0047265">
    <property type="term" value="F:poly(glycerol-phosphate) alpha-glucosyltransferase activity"/>
    <property type="evidence" value="ECO:0007669"/>
    <property type="project" value="UniProtKB-EC"/>
</dbReference>
<keyword evidence="2" id="KW-0328">Glycosyltransferase</keyword>
<dbReference type="CDD" id="cd03801">
    <property type="entry name" value="GT4_PimA-like"/>
    <property type="match status" value="1"/>
</dbReference>
<dbReference type="OrthoDB" id="9802525at2"/>
<protein>
    <submittedName>
        <fullName evidence="2">Putative poly(Glycerol-phosphate) alpha-glucosyltransferase</fullName>
        <ecNumber evidence="2">2.4.1.52</ecNumber>
    </submittedName>
</protein>
<feature type="domain" description="Glycosyl transferase family 1" evidence="1">
    <location>
        <begin position="216"/>
        <end position="369"/>
    </location>
</feature>
<dbReference type="AlphaFoldDB" id="A0A2K4ZID1"/>
<dbReference type="InterPro" id="IPR001296">
    <property type="entry name" value="Glyco_trans_1"/>
</dbReference>
<sequence>MVRAAVLCYAELNGLNGLSYYVKKFKDNQDYFYTKGIQLNICIRGMNENHADEKEALQSELRYVNSTKYKLKQKVIKVLKKLQLGNRIILKKSGLMPAKEVVDVYDKEITSADVVIINDTNTAYYVLKDGLNKKIIYVMHNSGELYGQLFAQYPGMQKGKVYQFLKELEAKIYKKSTALVFVSETAKKKFAREHEDYASKCIYIPVGREDIECKYRHSYDYIHIVTTGTVCRRKNQMALLKAIREINDPTIKLTVVGGGPELDHCKEYVMAHNLQNVEIAGFANDVVEYLDRANLFVSPSLDEGVPATGVEALRNGLPIIISDVGGCRELIRNNGVLITPDNQEQLEKAILRVCRDKRVLEKMSMESRKLYEERYSLTSMFEKYISLINEIMKDKSL</sequence>
<dbReference type="Pfam" id="PF00534">
    <property type="entry name" value="Glycos_transf_1"/>
    <property type="match status" value="1"/>
</dbReference>
<evidence type="ECO:0000259" key="1">
    <source>
        <dbReference type="Pfam" id="PF00534"/>
    </source>
</evidence>
<evidence type="ECO:0000313" key="3">
    <source>
        <dbReference type="Proteomes" id="UP000236311"/>
    </source>
</evidence>
<dbReference type="EC" id="2.4.1.52" evidence="2"/>
<keyword evidence="2" id="KW-0808">Transferase</keyword>